<feature type="region of interest" description="Disordered" evidence="2">
    <location>
        <begin position="798"/>
        <end position="855"/>
    </location>
</feature>
<feature type="compositionally biased region" description="Acidic residues" evidence="2">
    <location>
        <begin position="80"/>
        <end position="94"/>
    </location>
</feature>
<comment type="similarity">
    <text evidence="1">Belongs to the CBF/MAK21 family.</text>
</comment>
<organism evidence="4">
    <name type="scientific">Anopheles coluzzii</name>
    <name type="common">African malaria mosquito</name>
    <dbReference type="NCBI Taxonomy" id="1518534"/>
    <lineage>
        <taxon>Eukaryota</taxon>
        <taxon>Metazoa</taxon>
        <taxon>Ecdysozoa</taxon>
        <taxon>Arthropoda</taxon>
        <taxon>Hexapoda</taxon>
        <taxon>Insecta</taxon>
        <taxon>Pterygota</taxon>
        <taxon>Neoptera</taxon>
        <taxon>Endopterygota</taxon>
        <taxon>Diptera</taxon>
        <taxon>Nematocera</taxon>
        <taxon>Culicoidea</taxon>
        <taxon>Culicidae</taxon>
        <taxon>Anophelinae</taxon>
        <taxon>Anopheles</taxon>
    </lineage>
</organism>
<feature type="compositionally biased region" description="Acidic residues" evidence="2">
    <location>
        <begin position="570"/>
        <end position="586"/>
    </location>
</feature>
<dbReference type="VEuPathDB" id="VectorBase:ACON2_031012"/>
<accession>A0A8W7PXS8</accession>
<feature type="compositionally biased region" description="Acidic residues" evidence="2">
    <location>
        <begin position="606"/>
        <end position="637"/>
    </location>
</feature>
<feature type="compositionally biased region" description="Acidic residues" evidence="2">
    <location>
        <begin position="537"/>
        <end position="555"/>
    </location>
</feature>
<dbReference type="GO" id="GO:0005634">
    <property type="term" value="C:nucleus"/>
    <property type="evidence" value="ECO:0007669"/>
    <property type="project" value="TreeGrafter"/>
</dbReference>
<feature type="compositionally biased region" description="Acidic residues" evidence="2">
    <location>
        <begin position="664"/>
        <end position="694"/>
    </location>
</feature>
<reference evidence="4" key="1">
    <citation type="submission" date="2022-08" db="UniProtKB">
        <authorList>
            <consortium name="EnsemblMetazoa"/>
        </authorList>
    </citation>
    <scope>IDENTIFICATION</scope>
</reference>
<dbReference type="AlphaFoldDB" id="A0A8W7PXS8"/>
<dbReference type="Pfam" id="PF03914">
    <property type="entry name" value="CBF"/>
    <property type="match status" value="1"/>
</dbReference>
<evidence type="ECO:0000256" key="1">
    <source>
        <dbReference type="ARBA" id="ARBA00007797"/>
    </source>
</evidence>
<dbReference type="InterPro" id="IPR005612">
    <property type="entry name" value="CCAAT-binding_factor"/>
</dbReference>
<dbReference type="PANTHER" id="PTHR12048">
    <property type="entry name" value="CCAAT-BINDING FACTOR-RELATED"/>
    <property type="match status" value="1"/>
</dbReference>
<proteinExistence type="inferred from homology"/>
<dbReference type="Proteomes" id="UP000075882">
    <property type="component" value="Unassembled WGS sequence"/>
</dbReference>
<feature type="domain" description="CCAAT-binding factor" evidence="3">
    <location>
        <begin position="273"/>
        <end position="426"/>
    </location>
</feature>
<feature type="compositionally biased region" description="Gly residues" evidence="2">
    <location>
        <begin position="825"/>
        <end position="855"/>
    </location>
</feature>
<sequence length="855" mass="95320">MAIGGGKFKKKSDKKRYFEEQADESATPEPQSSEVQARPAKIVFDDEGEQRVVPIDYTAGETGTSSRATGARRKKAHADGEDEDHEGDEDEEEDQLTKLWYNNFEPYNLVGEMVDMKDAELAELRNICKVAFEAECRARKRYDPSDAKWLLSALEKGTLRDRANAGALLVQTNPFCHLHALDTLVGMVKPSNKGFLDVVEVLTELMLKSLMPTHRKLITLPMRGTDWKNVQKLQTLEKPIRDQIYAHWHFEDQLREHYFAFVTNLSTILHTGQEPAKLKVIGHVAKLFSNVPELERLLLTALVNKLGDPLRPVASKVLYHLQQIVRRHSAMAFIITGEVEKLLFRNNVAPMAQYYSLSFLAAIDDLEEDVEGKQDVSKQAENKVHRAPTRYDAVRRASEFAGAQYTLRYELVRYRSHFHPTVQKFAESILANSALTYYGDPLQDFSLGRFLDRFAFKNPKKPKTVKDENGEERLRPQIPGVAMRKSDYAPAGFRALPVNALAKDKCAEDDEFILKFLEQKRLRLQRAQERKKAKGGDDEDEDSDVDSLNDDEFDAYLDQLGVPGGTGQDADMDGGNEVDFMQELEQELAKERKGKQSAGKKSAKNDEDDEDGLDDWDFVDDEDDDDDGADGDDDSDDDRPRKIRRDGDVREDDGEFSDGGSISLEEDEDEDFDMADLDDDNDNDDVGSDDDAVDEPMPKKRKNLSAKSTGMVSQREFARKLKTSDVNSLFAAADDFSELLEGNVDPLSGDGRGAGKKKGGGGMMKKASKRQFEAHGTEAEVFNQDASSMKQLAWEASRFSDHGRGGGKRFGGRGGGAGRTNFQKRGGGGGFGRGRGGGKKFVGGGRGGGRPMGRK</sequence>
<evidence type="ECO:0000313" key="4">
    <source>
        <dbReference type="EnsemblMetazoa" id="ACOM039173-PA.1"/>
    </source>
</evidence>
<feature type="region of interest" description="Disordered" evidence="2">
    <location>
        <begin position="528"/>
        <end position="713"/>
    </location>
</feature>
<dbReference type="EnsemblMetazoa" id="ACOM039173-RA">
    <property type="protein sequence ID" value="ACOM039173-PA.1"/>
    <property type="gene ID" value="ACOM039173"/>
</dbReference>
<feature type="region of interest" description="Disordered" evidence="2">
    <location>
        <begin position="1"/>
        <end position="94"/>
    </location>
</feature>
<name>A0A8W7PXS8_ANOCL</name>
<dbReference type="InterPro" id="IPR040155">
    <property type="entry name" value="CEBPZ/Mak21-like"/>
</dbReference>
<feature type="region of interest" description="Disordered" evidence="2">
    <location>
        <begin position="741"/>
        <end position="772"/>
    </location>
</feature>
<dbReference type="PANTHER" id="PTHR12048:SF0">
    <property type="entry name" value="CCAAT_ENHANCER-BINDING PROTEIN ZETA"/>
    <property type="match status" value="1"/>
</dbReference>
<evidence type="ECO:0000259" key="3">
    <source>
        <dbReference type="Pfam" id="PF03914"/>
    </source>
</evidence>
<protein>
    <recommendedName>
        <fullName evidence="3">CCAAT-binding factor domain-containing protein</fullName>
    </recommendedName>
</protein>
<evidence type="ECO:0000256" key="2">
    <source>
        <dbReference type="SAM" id="MobiDB-lite"/>
    </source>
</evidence>